<protein>
    <submittedName>
        <fullName evidence="2">DUF389 domain-containing protein</fullName>
    </submittedName>
</protein>
<keyword evidence="1" id="KW-0472">Membrane</keyword>
<dbReference type="InterPro" id="IPR005240">
    <property type="entry name" value="DUF389"/>
</dbReference>
<comment type="caution">
    <text evidence="2">The sequence shown here is derived from an EMBL/GenBank/DDBJ whole genome shotgun (WGS) entry which is preliminary data.</text>
</comment>
<sequence>MTAWDKNAEVAGTFEVLGTNMGRIILAEHDEDLKKYINRHRRRHGQRSALERWGHDLHRFLRRAFNIREGRAPYHVIRKRFVNGARLNGTHLCILVIAMVIACVGLDTDSDIAIVGAMLICPIMGSVLAIAYGMATVDRALIRDAVGGLALQMAFCLVTSTLYFHFSPVAGMTQALTDNSNPTAWDLLLALVGGFAGGLGNSRDQEPATLISGVAVATSLMPPLCAAGFGLAAVDGGLFLSALYEFGINVVFIALSAQVVLLLLRVPLKRDLNDDGVITAAEEESIQALSHSLRWRILLGTGLFAIPCLLLTANLIREADAPAPAAFGATETAQELAVVCPGFEEYTVGNETAVEAGDTQGRTELVAHVSTNVALDEEARKIAEDLIRIDVPEIDRVEFSVAAS</sequence>
<proteinExistence type="predicted"/>
<reference evidence="2 3" key="1">
    <citation type="submission" date="2018-08" db="EMBL/GenBank/DDBJ databases">
        <title>A genome reference for cultivated species of the human gut microbiota.</title>
        <authorList>
            <person name="Zou Y."/>
            <person name="Xue W."/>
            <person name="Luo G."/>
        </authorList>
    </citation>
    <scope>NUCLEOTIDE SEQUENCE [LARGE SCALE GENOMIC DNA]</scope>
    <source>
        <strain evidence="2 3">AM30-5LB</strain>
    </source>
</reference>
<dbReference type="EMBL" id="QSJI01000003">
    <property type="protein sequence ID" value="RHD55971.1"/>
    <property type="molecule type" value="Genomic_DNA"/>
</dbReference>
<dbReference type="AlphaFoldDB" id="A0A414FWX4"/>
<feature type="transmembrane region" description="Helical" evidence="1">
    <location>
        <begin position="145"/>
        <end position="164"/>
    </location>
</feature>
<dbReference type="Proteomes" id="UP000286050">
    <property type="component" value="Unassembled WGS sequence"/>
</dbReference>
<gene>
    <name evidence="2" type="ORF">DW787_04605</name>
</gene>
<feature type="transmembrane region" description="Helical" evidence="1">
    <location>
        <begin position="208"/>
        <end position="234"/>
    </location>
</feature>
<accession>A0A414FWX4</accession>
<keyword evidence="1" id="KW-1133">Transmembrane helix</keyword>
<evidence type="ECO:0000313" key="2">
    <source>
        <dbReference type="EMBL" id="RHD55971.1"/>
    </source>
</evidence>
<evidence type="ECO:0000313" key="3">
    <source>
        <dbReference type="Proteomes" id="UP000286050"/>
    </source>
</evidence>
<feature type="transmembrane region" description="Helical" evidence="1">
    <location>
        <begin position="184"/>
        <end position="201"/>
    </location>
</feature>
<dbReference type="PANTHER" id="PTHR20992">
    <property type="entry name" value="AT15442P-RELATED"/>
    <property type="match status" value="1"/>
</dbReference>
<name>A0A414FWX4_9ACTN</name>
<dbReference type="PANTHER" id="PTHR20992:SF9">
    <property type="entry name" value="AT15442P-RELATED"/>
    <property type="match status" value="1"/>
</dbReference>
<keyword evidence="1" id="KW-0812">Transmembrane</keyword>
<feature type="transmembrane region" description="Helical" evidence="1">
    <location>
        <begin position="246"/>
        <end position="264"/>
    </location>
</feature>
<feature type="transmembrane region" description="Helical" evidence="1">
    <location>
        <begin position="112"/>
        <end position="133"/>
    </location>
</feature>
<organism evidence="2 3">
    <name type="scientific">Collinsella intestinalis</name>
    <dbReference type="NCBI Taxonomy" id="147207"/>
    <lineage>
        <taxon>Bacteria</taxon>
        <taxon>Bacillati</taxon>
        <taxon>Actinomycetota</taxon>
        <taxon>Coriobacteriia</taxon>
        <taxon>Coriobacteriales</taxon>
        <taxon>Coriobacteriaceae</taxon>
        <taxon>Collinsella</taxon>
    </lineage>
</organism>
<feature type="transmembrane region" description="Helical" evidence="1">
    <location>
        <begin position="87"/>
        <end position="106"/>
    </location>
</feature>
<dbReference type="Pfam" id="PF04087">
    <property type="entry name" value="DUF389"/>
    <property type="match status" value="1"/>
</dbReference>
<evidence type="ECO:0000256" key="1">
    <source>
        <dbReference type="SAM" id="Phobius"/>
    </source>
</evidence>